<organism evidence="2 3">
    <name type="scientific">Pseudoalteromonas porphyrae</name>
    <dbReference type="NCBI Taxonomy" id="187330"/>
    <lineage>
        <taxon>Bacteria</taxon>
        <taxon>Pseudomonadati</taxon>
        <taxon>Pseudomonadota</taxon>
        <taxon>Gammaproteobacteria</taxon>
        <taxon>Alteromonadales</taxon>
        <taxon>Pseudoalteromonadaceae</taxon>
        <taxon>Pseudoalteromonas</taxon>
    </lineage>
</organism>
<evidence type="ECO:0000313" key="2">
    <source>
        <dbReference type="EMBL" id="KPH58041.1"/>
    </source>
</evidence>
<keyword evidence="1" id="KW-0812">Transmembrane</keyword>
<comment type="caution">
    <text evidence="2">The sequence shown here is derived from an EMBL/GenBank/DDBJ whole genome shotgun (WGS) entry which is preliminary data.</text>
</comment>
<dbReference type="PATRIC" id="fig|187330.3.peg.2351"/>
<dbReference type="RefSeq" id="WP_054206942.1">
    <property type="nucleotide sequence ID" value="NZ_LHPH01000027.1"/>
</dbReference>
<protein>
    <submittedName>
        <fullName evidence="2">Uncharacterized protein</fullName>
    </submittedName>
</protein>
<gene>
    <name evidence="2" type="ORF">ADS77_18505</name>
</gene>
<name>A0A0N0LVA7_9GAMM</name>
<dbReference type="AlphaFoldDB" id="A0A0N0LVA7"/>
<proteinExistence type="predicted"/>
<feature type="transmembrane region" description="Helical" evidence="1">
    <location>
        <begin position="40"/>
        <end position="57"/>
    </location>
</feature>
<accession>A0A0N0LVA7</accession>
<keyword evidence="3" id="KW-1185">Reference proteome</keyword>
<feature type="transmembrane region" description="Helical" evidence="1">
    <location>
        <begin position="64"/>
        <end position="84"/>
    </location>
</feature>
<dbReference type="Proteomes" id="UP000037848">
    <property type="component" value="Unassembled WGS sequence"/>
</dbReference>
<dbReference type="EMBL" id="LHPH01000027">
    <property type="protein sequence ID" value="KPH58041.1"/>
    <property type="molecule type" value="Genomic_DNA"/>
</dbReference>
<evidence type="ECO:0000313" key="3">
    <source>
        <dbReference type="Proteomes" id="UP000037848"/>
    </source>
</evidence>
<keyword evidence="1" id="KW-1133">Transmembrane helix</keyword>
<feature type="transmembrane region" description="Helical" evidence="1">
    <location>
        <begin position="104"/>
        <end position="123"/>
    </location>
</feature>
<dbReference type="OrthoDB" id="6316121at2"/>
<reference evidence="2 3" key="1">
    <citation type="submission" date="2015-08" db="EMBL/GenBank/DDBJ databases">
        <title>Draft Genome Sequence of Pseudoalteromonas porphyrae UCD-SED14.</title>
        <authorList>
            <person name="Coil D.A."/>
            <person name="Jospin G."/>
            <person name="Lee R.D."/>
            <person name="Eisen J.A."/>
        </authorList>
    </citation>
    <scope>NUCLEOTIDE SEQUENCE [LARGE SCALE GENOMIC DNA]</scope>
    <source>
        <strain evidence="2 3">UCD-SED14</strain>
    </source>
</reference>
<sequence length="124" mass="14088">MLIFAAILFLLPSCIGQFYSTREYEMTFSDNLEKWKVAKLIGIFLAVGIFIGQVYSVEYNTSRLLGIVIWPGVWMSLIIYTKPFGEVFLNDASEYKKVGLLEDAAFIVGWIGVLFQTAKLIILF</sequence>
<evidence type="ECO:0000256" key="1">
    <source>
        <dbReference type="SAM" id="Phobius"/>
    </source>
</evidence>
<keyword evidence="1" id="KW-0472">Membrane</keyword>
<dbReference type="STRING" id="187330.AMS58_20965"/>